<dbReference type="Gene3D" id="3.30.420.10">
    <property type="entry name" value="Ribonuclease H-like superfamily/Ribonuclease H"/>
    <property type="match status" value="1"/>
</dbReference>
<reference evidence="3" key="1">
    <citation type="journal article" date="2014" name="PLoS ONE">
        <title>Transcriptome-Based Identification of ABC Transporters in the Western Tarnished Plant Bug Lygus hesperus.</title>
        <authorList>
            <person name="Hull J.J."/>
            <person name="Chaney K."/>
            <person name="Geib S.M."/>
            <person name="Fabrick J.A."/>
            <person name="Brent C.S."/>
            <person name="Walsh D."/>
            <person name="Lavine L.C."/>
        </authorList>
    </citation>
    <scope>NUCLEOTIDE SEQUENCE</scope>
</reference>
<protein>
    <recommendedName>
        <fullName evidence="2">Integrase catalytic domain-containing protein</fullName>
    </recommendedName>
</protein>
<dbReference type="SUPFAM" id="SSF53098">
    <property type="entry name" value="Ribonuclease H-like"/>
    <property type="match status" value="1"/>
</dbReference>
<dbReference type="AlphaFoldDB" id="A0A0A9X7J9"/>
<evidence type="ECO:0000256" key="1">
    <source>
        <dbReference type="SAM" id="MobiDB-lite"/>
    </source>
</evidence>
<evidence type="ECO:0000313" key="3">
    <source>
        <dbReference type="EMBL" id="JAG16687.1"/>
    </source>
</evidence>
<dbReference type="InterPro" id="IPR036397">
    <property type="entry name" value="RNaseH_sf"/>
</dbReference>
<dbReference type="Pfam" id="PF00665">
    <property type="entry name" value="rve"/>
    <property type="match status" value="1"/>
</dbReference>
<dbReference type="EMBL" id="GBHO01026917">
    <property type="protein sequence ID" value="JAG16687.1"/>
    <property type="molecule type" value="Transcribed_RNA"/>
</dbReference>
<evidence type="ECO:0000259" key="2">
    <source>
        <dbReference type="PROSITE" id="PS50994"/>
    </source>
</evidence>
<feature type="region of interest" description="Disordered" evidence="1">
    <location>
        <begin position="194"/>
        <end position="214"/>
    </location>
</feature>
<dbReference type="PROSITE" id="PS50994">
    <property type="entry name" value="INTEGRASE"/>
    <property type="match status" value="1"/>
</dbReference>
<feature type="domain" description="Integrase catalytic" evidence="2">
    <location>
        <begin position="40"/>
        <end position="204"/>
    </location>
</feature>
<organism evidence="3">
    <name type="scientific">Lygus hesperus</name>
    <name type="common">Western plant bug</name>
    <dbReference type="NCBI Taxonomy" id="30085"/>
    <lineage>
        <taxon>Eukaryota</taxon>
        <taxon>Metazoa</taxon>
        <taxon>Ecdysozoa</taxon>
        <taxon>Arthropoda</taxon>
        <taxon>Hexapoda</taxon>
        <taxon>Insecta</taxon>
        <taxon>Pterygota</taxon>
        <taxon>Neoptera</taxon>
        <taxon>Paraneoptera</taxon>
        <taxon>Hemiptera</taxon>
        <taxon>Heteroptera</taxon>
        <taxon>Panheteroptera</taxon>
        <taxon>Cimicomorpha</taxon>
        <taxon>Miridae</taxon>
        <taxon>Mirini</taxon>
        <taxon>Lygus</taxon>
    </lineage>
</organism>
<dbReference type="GO" id="GO:0003676">
    <property type="term" value="F:nucleic acid binding"/>
    <property type="evidence" value="ECO:0007669"/>
    <property type="project" value="InterPro"/>
</dbReference>
<name>A0A0A9X7J9_LYGHE</name>
<sequence>MIKICSQDLHHPELLQRIKQLIPSCHTCQTCKIQSKSFLNPVEPILAKHKGDIISMDLMGKLPTSSRQFRYILVIIDNFTKLVRLYPLRKNNTVNITRAVTEYIEQEGKPNIIICDQGTQFTSSMWEDFTSSNQLNFKLVPIRHHDGNITERAIRTLEDQLRCYLVNKQHKSWEQYIEDIEYNMNKLPHDTTEYTPEEAHREIQTSRPWSTGMPDMEPYPIPSRDIIHRNIARNRKQRLKKLNQSRTFSSLAIGDLVLIDQTTISDATKKIMAKLLPRREGPWIIDQISGKNTYVLADPESGRRRGTFHINQLYSYIVPRHELLT</sequence>
<dbReference type="InterPro" id="IPR001584">
    <property type="entry name" value="Integrase_cat-core"/>
</dbReference>
<accession>A0A0A9X7J9</accession>
<dbReference type="InterPro" id="IPR012337">
    <property type="entry name" value="RNaseH-like_sf"/>
</dbReference>
<dbReference type="PANTHER" id="PTHR37984:SF5">
    <property type="entry name" value="PROTEIN NYNRIN-LIKE"/>
    <property type="match status" value="1"/>
</dbReference>
<gene>
    <name evidence="3" type="ORF">CM83_70354</name>
</gene>
<proteinExistence type="predicted"/>
<dbReference type="InterPro" id="IPR050951">
    <property type="entry name" value="Retrovirus_Pol_polyprotein"/>
</dbReference>
<feature type="compositionally biased region" description="Basic and acidic residues" evidence="1">
    <location>
        <begin position="194"/>
        <end position="204"/>
    </location>
</feature>
<reference evidence="3" key="2">
    <citation type="submission" date="2014-07" db="EMBL/GenBank/DDBJ databases">
        <authorList>
            <person name="Hull J."/>
        </authorList>
    </citation>
    <scope>NUCLEOTIDE SEQUENCE</scope>
</reference>
<dbReference type="GO" id="GO:0015074">
    <property type="term" value="P:DNA integration"/>
    <property type="evidence" value="ECO:0007669"/>
    <property type="project" value="InterPro"/>
</dbReference>
<dbReference type="PANTHER" id="PTHR37984">
    <property type="entry name" value="PROTEIN CBG26694"/>
    <property type="match status" value="1"/>
</dbReference>